<dbReference type="Proteomes" id="UP000036338">
    <property type="component" value="Unassembled WGS sequence"/>
</dbReference>
<name>A0A0J5WRZ5_BURCE</name>
<dbReference type="AlphaFoldDB" id="A0A0J5WRZ5"/>
<comment type="caution">
    <text evidence="2">The sequence shown here is derived from an EMBL/GenBank/DDBJ whole genome shotgun (WGS) entry which is preliminary data.</text>
</comment>
<reference evidence="2 3" key="1">
    <citation type="submission" date="2015-05" db="EMBL/GenBank/DDBJ databases">
        <title>Draft genome of Burkholderia cepacia LK29.</title>
        <authorList>
            <person name="Chan X.Y."/>
        </authorList>
    </citation>
    <scope>NUCLEOTIDE SEQUENCE [LARGE SCALE GENOMIC DNA]</scope>
    <source>
        <strain evidence="2 3">LK29</strain>
    </source>
</reference>
<evidence type="ECO:0008006" key="4">
    <source>
        <dbReference type="Google" id="ProtNLM"/>
    </source>
</evidence>
<dbReference type="PATRIC" id="fig|292.27.peg.5288"/>
<evidence type="ECO:0000313" key="3">
    <source>
        <dbReference type="Proteomes" id="UP000036338"/>
    </source>
</evidence>
<protein>
    <recommendedName>
        <fullName evidence="4">DUF2946 domain-containing protein</fullName>
    </recommendedName>
</protein>
<dbReference type="EMBL" id="LDWR01000043">
    <property type="protein sequence ID" value="KML52516.1"/>
    <property type="molecule type" value="Genomic_DNA"/>
</dbReference>
<feature type="chain" id="PRO_5005266568" description="DUF2946 domain-containing protein" evidence="1">
    <location>
        <begin position="24"/>
        <end position="115"/>
    </location>
</feature>
<gene>
    <name evidence="2" type="ORF">VL15_24615</name>
</gene>
<evidence type="ECO:0000256" key="1">
    <source>
        <dbReference type="SAM" id="SignalP"/>
    </source>
</evidence>
<sequence length="115" mass="11759">MSYWRKFILVVLLALSLPIQSFATVSMPCAGAVVPDANEMSHAMPAALDGHPEHDSHAPSCSACVSCCVGTGMPGTPAVPAASGISVTIVAHPPSAVVVSFLTGGIDRPPRRIPV</sequence>
<proteinExistence type="predicted"/>
<accession>A0A0J5WRZ5</accession>
<evidence type="ECO:0000313" key="2">
    <source>
        <dbReference type="EMBL" id="KML52516.1"/>
    </source>
</evidence>
<keyword evidence="1" id="KW-0732">Signal</keyword>
<dbReference type="RefSeq" id="WP_048249114.1">
    <property type="nucleotide sequence ID" value="NZ_LDWR01000043.1"/>
</dbReference>
<organism evidence="2 3">
    <name type="scientific">Burkholderia cepacia</name>
    <name type="common">Pseudomonas cepacia</name>
    <dbReference type="NCBI Taxonomy" id="292"/>
    <lineage>
        <taxon>Bacteria</taxon>
        <taxon>Pseudomonadati</taxon>
        <taxon>Pseudomonadota</taxon>
        <taxon>Betaproteobacteria</taxon>
        <taxon>Burkholderiales</taxon>
        <taxon>Burkholderiaceae</taxon>
        <taxon>Burkholderia</taxon>
        <taxon>Burkholderia cepacia complex</taxon>
    </lineage>
</organism>
<feature type="signal peptide" evidence="1">
    <location>
        <begin position="1"/>
        <end position="23"/>
    </location>
</feature>